<reference evidence="1 2" key="1">
    <citation type="submission" date="2013-06" db="EMBL/GenBank/DDBJ databases">
        <title>The Genome Sequence of Acinetobacter gyllenbergii CIP 110306.</title>
        <authorList>
            <consortium name="The Broad Institute Genome Sequencing Platform"/>
            <consortium name="The Broad Institute Genome Sequencing Center for Infectious Disease"/>
            <person name="Cerqueira G."/>
            <person name="Feldgarden M."/>
            <person name="Courvalin P."/>
            <person name="Perichon B."/>
            <person name="Grillot-Courvalin C."/>
            <person name="Clermont D."/>
            <person name="Rocha E."/>
            <person name="Yoon E.-J."/>
            <person name="Nemec A."/>
            <person name="Young S.K."/>
            <person name="Zeng Q."/>
            <person name="Gargeya S."/>
            <person name="Fitzgerald M."/>
            <person name="Abouelleil A."/>
            <person name="Alvarado L."/>
            <person name="Berlin A.M."/>
            <person name="Chapman S.B."/>
            <person name="Dewar J."/>
            <person name="Goldberg J."/>
            <person name="Griggs A."/>
            <person name="Gujja S."/>
            <person name="Hansen M."/>
            <person name="Howarth C."/>
            <person name="Imamovic A."/>
            <person name="Larimer J."/>
            <person name="McCowan C."/>
            <person name="Murphy C."/>
            <person name="Pearson M."/>
            <person name="Priest M."/>
            <person name="Roberts A."/>
            <person name="Saif S."/>
            <person name="Shea T."/>
            <person name="Sykes S."/>
            <person name="Wortman J."/>
            <person name="Nusbaum C."/>
            <person name="Birren B."/>
        </authorList>
    </citation>
    <scope>NUCLEOTIDE SEQUENCE [LARGE SCALE GENOMIC DNA]</scope>
    <source>
        <strain evidence="1 2">CIP 110306</strain>
    </source>
</reference>
<evidence type="ECO:0000313" key="1">
    <source>
        <dbReference type="EMBL" id="EPF94580.1"/>
    </source>
</evidence>
<sequence>MDKKPIAKAKRLNKQKLGWIILAVGCAVLLKRDRASAQNETYSSSSKGA</sequence>
<keyword evidence="2" id="KW-1185">Reference proteome</keyword>
<protein>
    <submittedName>
        <fullName evidence="1">Uncharacterized protein</fullName>
    </submittedName>
</protein>
<gene>
    <name evidence="1" type="ORF">F957_00035</name>
</gene>
<accession>A0A829HQD1</accession>
<comment type="caution">
    <text evidence="1">The sequence shown here is derived from an EMBL/GenBank/DDBJ whole genome shotgun (WGS) entry which is preliminary data.</text>
</comment>
<dbReference type="Proteomes" id="UP000014523">
    <property type="component" value="Unassembled WGS sequence"/>
</dbReference>
<name>A0A829HQD1_9GAMM</name>
<organism evidence="1 2">
    <name type="scientific">Acinetobacter gyllenbergii CIP 110306 = MTCC 11365</name>
    <dbReference type="NCBI Taxonomy" id="1217657"/>
    <lineage>
        <taxon>Bacteria</taxon>
        <taxon>Pseudomonadati</taxon>
        <taxon>Pseudomonadota</taxon>
        <taxon>Gammaproteobacteria</taxon>
        <taxon>Moraxellales</taxon>
        <taxon>Moraxellaceae</taxon>
        <taxon>Acinetobacter</taxon>
    </lineage>
</organism>
<proteinExistence type="predicted"/>
<dbReference type="EMBL" id="ATGG01000001">
    <property type="protein sequence ID" value="EPF94580.1"/>
    <property type="molecule type" value="Genomic_DNA"/>
</dbReference>
<dbReference type="AlphaFoldDB" id="A0A829HQD1"/>
<evidence type="ECO:0000313" key="2">
    <source>
        <dbReference type="Proteomes" id="UP000014523"/>
    </source>
</evidence>